<dbReference type="PRINTS" id="PR00039">
    <property type="entry name" value="HTHLYSR"/>
</dbReference>
<dbReference type="SUPFAM" id="SSF53850">
    <property type="entry name" value="Periplasmic binding protein-like II"/>
    <property type="match status" value="1"/>
</dbReference>
<dbReference type="Pfam" id="PF00126">
    <property type="entry name" value="HTH_1"/>
    <property type="match status" value="1"/>
</dbReference>
<keyword evidence="2" id="KW-0805">Transcription regulation</keyword>
<dbReference type="PROSITE" id="PS50931">
    <property type="entry name" value="HTH_LYSR"/>
    <property type="match status" value="1"/>
</dbReference>
<keyword evidence="7" id="KW-1185">Reference proteome</keyword>
<dbReference type="GO" id="GO:0003700">
    <property type="term" value="F:DNA-binding transcription factor activity"/>
    <property type="evidence" value="ECO:0007669"/>
    <property type="project" value="InterPro"/>
</dbReference>
<protein>
    <submittedName>
        <fullName evidence="6">LysR family transcriptional regulator</fullName>
    </submittedName>
</protein>
<dbReference type="GO" id="GO:0003677">
    <property type="term" value="F:DNA binding"/>
    <property type="evidence" value="ECO:0007669"/>
    <property type="project" value="UniProtKB-KW"/>
</dbReference>
<accession>A0A6L7G881</accession>
<reference evidence="6 7" key="1">
    <citation type="submission" date="2019-12" db="EMBL/GenBank/DDBJ databases">
        <authorList>
            <person name="Li M."/>
        </authorList>
    </citation>
    <scope>NUCLEOTIDE SEQUENCE [LARGE SCALE GENOMIC DNA]</scope>
    <source>
        <strain evidence="6 7">GBMRC 2024</strain>
    </source>
</reference>
<dbReference type="PANTHER" id="PTHR30118:SF15">
    <property type="entry name" value="TRANSCRIPTIONAL REGULATORY PROTEIN"/>
    <property type="match status" value="1"/>
</dbReference>
<dbReference type="InterPro" id="IPR036388">
    <property type="entry name" value="WH-like_DNA-bd_sf"/>
</dbReference>
<comment type="caution">
    <text evidence="6">The sequence shown here is derived from an EMBL/GenBank/DDBJ whole genome shotgun (WGS) entry which is preliminary data.</text>
</comment>
<comment type="similarity">
    <text evidence="1">Belongs to the LysR transcriptional regulatory family.</text>
</comment>
<dbReference type="InterPro" id="IPR050389">
    <property type="entry name" value="LysR-type_TF"/>
</dbReference>
<name>A0A6L7G881_9RHOB</name>
<evidence type="ECO:0000259" key="5">
    <source>
        <dbReference type="PROSITE" id="PS50931"/>
    </source>
</evidence>
<dbReference type="AlphaFoldDB" id="A0A6L7G881"/>
<gene>
    <name evidence="6" type="ORF">GR170_13615</name>
</gene>
<feature type="domain" description="HTH lysR-type" evidence="5">
    <location>
        <begin position="4"/>
        <end position="61"/>
    </location>
</feature>
<evidence type="ECO:0000256" key="4">
    <source>
        <dbReference type="ARBA" id="ARBA00023163"/>
    </source>
</evidence>
<evidence type="ECO:0000256" key="2">
    <source>
        <dbReference type="ARBA" id="ARBA00023015"/>
    </source>
</evidence>
<dbReference type="InterPro" id="IPR000847">
    <property type="entry name" value="LysR_HTH_N"/>
</dbReference>
<dbReference type="RefSeq" id="WP_160894999.1">
    <property type="nucleotide sequence ID" value="NZ_WUMU01000015.1"/>
</dbReference>
<dbReference type="Gene3D" id="3.40.190.10">
    <property type="entry name" value="Periplasmic binding protein-like II"/>
    <property type="match status" value="2"/>
</dbReference>
<dbReference type="Gene3D" id="1.10.10.10">
    <property type="entry name" value="Winged helix-like DNA-binding domain superfamily/Winged helix DNA-binding domain"/>
    <property type="match status" value="1"/>
</dbReference>
<organism evidence="6 7">
    <name type="scientific">Pseudooceanicola albus</name>
    <dbReference type="NCBI Taxonomy" id="2692189"/>
    <lineage>
        <taxon>Bacteria</taxon>
        <taxon>Pseudomonadati</taxon>
        <taxon>Pseudomonadota</taxon>
        <taxon>Alphaproteobacteria</taxon>
        <taxon>Rhodobacterales</taxon>
        <taxon>Paracoccaceae</taxon>
        <taxon>Pseudooceanicola</taxon>
    </lineage>
</organism>
<dbReference type="InterPro" id="IPR005119">
    <property type="entry name" value="LysR_subst-bd"/>
</dbReference>
<dbReference type="SUPFAM" id="SSF46785">
    <property type="entry name" value="Winged helix' DNA-binding domain"/>
    <property type="match status" value="1"/>
</dbReference>
<dbReference type="InterPro" id="IPR036390">
    <property type="entry name" value="WH_DNA-bd_sf"/>
</dbReference>
<evidence type="ECO:0000313" key="7">
    <source>
        <dbReference type="Proteomes" id="UP000477911"/>
    </source>
</evidence>
<evidence type="ECO:0000256" key="1">
    <source>
        <dbReference type="ARBA" id="ARBA00009437"/>
    </source>
</evidence>
<dbReference type="Pfam" id="PF03466">
    <property type="entry name" value="LysR_substrate"/>
    <property type="match status" value="1"/>
</dbReference>
<evidence type="ECO:0000256" key="3">
    <source>
        <dbReference type="ARBA" id="ARBA00023125"/>
    </source>
</evidence>
<dbReference type="Proteomes" id="UP000477911">
    <property type="component" value="Unassembled WGS sequence"/>
</dbReference>
<evidence type="ECO:0000313" key="6">
    <source>
        <dbReference type="EMBL" id="MXN18883.1"/>
    </source>
</evidence>
<dbReference type="PANTHER" id="PTHR30118">
    <property type="entry name" value="HTH-TYPE TRANSCRIPTIONAL REGULATOR LEUO-RELATED"/>
    <property type="match status" value="1"/>
</dbReference>
<keyword evidence="4" id="KW-0804">Transcription</keyword>
<proteinExistence type="inferred from homology"/>
<dbReference type="EMBL" id="WUMU01000015">
    <property type="protein sequence ID" value="MXN18883.1"/>
    <property type="molecule type" value="Genomic_DNA"/>
</dbReference>
<sequence length="314" mass="34734">MGHFDLNLVRVFLAIWDHRSVTAAAERLQLTQPAVSQSLRRLRDLYADPLFLRVGNVMEPTQKAQALWAPLRAALDAISATVLQDREFDPAVSDRRFRVTMSDIAEVNLLPRLAAMLERQAPRLQLDVSRMEPGQVATQLRAGLIDIALGHVPDLCGPEIRSVTCWSDSYVCLMSESHPLAGRSVTPADFARLRFVDTASQAPGFQRIRRALADMNLERQVVMTTDLYAAVPEILRRTGLVALYPYSAALQANAHGDFYLSPLPGPLPPAEIAAHHHAKFDTDPGIRWLHGAIVSVLSSLAPPPFDPEATRSWN</sequence>
<keyword evidence="3" id="KW-0238">DNA-binding</keyword>